<dbReference type="Proteomes" id="UP001199424">
    <property type="component" value="Unassembled WGS sequence"/>
</dbReference>
<accession>A0AAE3AJ93</accession>
<comment type="caution">
    <text evidence="1">The sequence shown here is derived from an EMBL/GenBank/DDBJ whole genome shotgun (WGS) entry which is preliminary data.</text>
</comment>
<organism evidence="1 2">
    <name type="scientific">Hominenteromicrobium mulieris</name>
    <dbReference type="NCBI Taxonomy" id="2885357"/>
    <lineage>
        <taxon>Bacteria</taxon>
        <taxon>Bacillati</taxon>
        <taxon>Bacillota</taxon>
        <taxon>Clostridia</taxon>
        <taxon>Eubacteriales</taxon>
        <taxon>Oscillospiraceae</taxon>
        <taxon>Hominenteromicrobium</taxon>
    </lineage>
</organism>
<dbReference type="Pfam" id="PF19605">
    <property type="entry name" value="DUF6110"/>
    <property type="match status" value="1"/>
</dbReference>
<dbReference type="AlphaFoldDB" id="A0AAE3AJ93"/>
<reference evidence="1" key="1">
    <citation type="submission" date="2021-10" db="EMBL/GenBank/DDBJ databases">
        <title>Anaerobic single-cell dispensing facilitates the cultivation of human gut bacteria.</title>
        <authorList>
            <person name="Afrizal A."/>
        </authorList>
    </citation>
    <scope>NUCLEOTIDE SEQUENCE</scope>
    <source>
        <strain evidence="1">CLA-AA-H250</strain>
    </source>
</reference>
<dbReference type="RefSeq" id="WP_308449680.1">
    <property type="nucleotide sequence ID" value="NZ_JAJEQC010000010.1"/>
</dbReference>
<name>A0AAE3AJ93_9FIRM</name>
<sequence>MNWAKIGLFAAGVLFGTAGIKVLSSKDAKKVYTETTAAALRAKECVMTTVTTIKENANDILTDAKEINEQRAADAAAEVIEDAACACTEEAASAEESTEA</sequence>
<protein>
    <submittedName>
        <fullName evidence="1">DUF6110 family protein</fullName>
    </submittedName>
</protein>
<keyword evidence="2" id="KW-1185">Reference proteome</keyword>
<evidence type="ECO:0000313" key="2">
    <source>
        <dbReference type="Proteomes" id="UP001199424"/>
    </source>
</evidence>
<proteinExistence type="predicted"/>
<dbReference type="InterPro" id="IPR046092">
    <property type="entry name" value="DUF6110"/>
</dbReference>
<gene>
    <name evidence="1" type="ORF">LKD31_10550</name>
</gene>
<evidence type="ECO:0000313" key="1">
    <source>
        <dbReference type="EMBL" id="MCC2137452.1"/>
    </source>
</evidence>
<dbReference type="EMBL" id="JAJEQC010000010">
    <property type="protein sequence ID" value="MCC2137452.1"/>
    <property type="molecule type" value="Genomic_DNA"/>
</dbReference>